<proteinExistence type="inferred from homology"/>
<keyword evidence="5 8" id="KW-0456">Lyase</keyword>
<dbReference type="CDD" id="cd07938">
    <property type="entry name" value="DRE_TIM_HMGL"/>
    <property type="match status" value="1"/>
</dbReference>
<evidence type="ECO:0000256" key="4">
    <source>
        <dbReference type="ARBA" id="ARBA00022723"/>
    </source>
</evidence>
<evidence type="ECO:0000256" key="5">
    <source>
        <dbReference type="ARBA" id="ARBA00023239"/>
    </source>
</evidence>
<dbReference type="PROSITE" id="PS01062">
    <property type="entry name" value="HMG_COA_LYASE"/>
    <property type="match status" value="1"/>
</dbReference>
<dbReference type="UniPathway" id="UPA00896">
    <property type="reaction ID" value="UER00863"/>
</dbReference>
<reference evidence="8 9" key="1">
    <citation type="submission" date="2018-03" db="EMBL/GenBank/DDBJ databases">
        <title>Whole genome sequencing of Histamine producing bacteria.</title>
        <authorList>
            <person name="Butler K."/>
        </authorList>
    </citation>
    <scope>NUCLEOTIDE SEQUENCE [LARGE SCALE GENOMIC DNA]</scope>
    <source>
        <strain evidence="8 9">Res.4.1</strain>
    </source>
</reference>
<dbReference type="PANTHER" id="PTHR42738">
    <property type="entry name" value="HYDROXYMETHYLGLUTARYL-COA LYASE"/>
    <property type="match status" value="1"/>
</dbReference>
<evidence type="ECO:0000256" key="2">
    <source>
        <dbReference type="ARBA" id="ARBA00009405"/>
    </source>
</evidence>
<evidence type="ECO:0000259" key="7">
    <source>
        <dbReference type="PROSITE" id="PS50991"/>
    </source>
</evidence>
<dbReference type="EC" id="4.1.3.4" evidence="3"/>
<comment type="catalytic activity">
    <reaction evidence="6">
        <text>(3S)-3-hydroxy-3-methylglutaryl-CoA = acetoacetate + acetyl-CoA</text>
        <dbReference type="Rhea" id="RHEA:24404"/>
        <dbReference type="ChEBI" id="CHEBI:13705"/>
        <dbReference type="ChEBI" id="CHEBI:43074"/>
        <dbReference type="ChEBI" id="CHEBI:57288"/>
        <dbReference type="EC" id="4.1.3.4"/>
    </reaction>
</comment>
<accession>A0A2T3KS63</accession>
<evidence type="ECO:0000313" key="8">
    <source>
        <dbReference type="EMBL" id="PSV09180.1"/>
    </source>
</evidence>
<comment type="caution">
    <text evidence="8">The sequence shown here is derived from an EMBL/GenBank/DDBJ whole genome shotgun (WGS) entry which is preliminary data.</text>
</comment>
<dbReference type="Gene3D" id="3.20.20.70">
    <property type="entry name" value="Aldolase class I"/>
    <property type="match status" value="1"/>
</dbReference>
<dbReference type="GO" id="GO:0006552">
    <property type="term" value="P:L-leucine catabolic process"/>
    <property type="evidence" value="ECO:0007669"/>
    <property type="project" value="TreeGrafter"/>
</dbReference>
<dbReference type="GO" id="GO:0046872">
    <property type="term" value="F:metal ion binding"/>
    <property type="evidence" value="ECO:0007669"/>
    <property type="project" value="UniProtKB-KW"/>
</dbReference>
<dbReference type="EMBL" id="PYNS01000021">
    <property type="protein sequence ID" value="PSV09180.1"/>
    <property type="molecule type" value="Genomic_DNA"/>
</dbReference>
<dbReference type="InterPro" id="IPR000138">
    <property type="entry name" value="HMG_CoA_lyase_AS"/>
</dbReference>
<dbReference type="PROSITE" id="PS50991">
    <property type="entry name" value="PYR_CT"/>
    <property type="match status" value="1"/>
</dbReference>
<evidence type="ECO:0000256" key="6">
    <source>
        <dbReference type="ARBA" id="ARBA00049877"/>
    </source>
</evidence>
<sequence>MTTKITNQLKEKLPKQVTIFEVGPRDGLQNEPHLASLSSKATALKIELINALSETGLRHIESGAFVSPKMIPTMADSSSVMSQINRQPQVCYSALTPNLKGLEAAINVNTNEIAVFTSCSEAFTQKNINASISESIKRFEPVIAVAHQHLLPIRAYLSCVMDCPYEGKTSAAQVTSIAQTLIDMGCYQVSLGDTIGTGTPLRVAYLLEAMHKQITASAIAVHFHDSYGQALANIYQALQMEITTIDSSVAGLGGCPYAPGASGNVATEDVLYLCQGLGIDTGVDLKKVSAIGHAFCTQLGIRSQSKVSSVMAHP</sequence>
<dbReference type="SUPFAM" id="SSF51569">
    <property type="entry name" value="Aldolase"/>
    <property type="match status" value="1"/>
</dbReference>
<organism evidence="8 9">
    <name type="scientific">Photobacterium leiognathi subsp. mandapamensis</name>
    <name type="common">Photobacterium mandapamensis</name>
    <dbReference type="NCBI Taxonomy" id="48408"/>
    <lineage>
        <taxon>Bacteria</taxon>
        <taxon>Pseudomonadati</taxon>
        <taxon>Pseudomonadota</taxon>
        <taxon>Gammaproteobacteria</taxon>
        <taxon>Vibrionales</taxon>
        <taxon>Vibrionaceae</taxon>
        <taxon>Photobacterium</taxon>
    </lineage>
</organism>
<dbReference type="AlphaFoldDB" id="A0A2T3KS63"/>
<evidence type="ECO:0000313" key="9">
    <source>
        <dbReference type="Proteomes" id="UP000240530"/>
    </source>
</evidence>
<dbReference type="RefSeq" id="WP_107185704.1">
    <property type="nucleotide sequence ID" value="NZ_CP131574.1"/>
</dbReference>
<dbReference type="GO" id="GO:0004419">
    <property type="term" value="F:hydroxymethylglutaryl-CoA lyase activity"/>
    <property type="evidence" value="ECO:0007669"/>
    <property type="project" value="UniProtKB-EC"/>
</dbReference>
<dbReference type="GO" id="GO:0046951">
    <property type="term" value="P:ketone body biosynthetic process"/>
    <property type="evidence" value="ECO:0007669"/>
    <property type="project" value="TreeGrafter"/>
</dbReference>
<comment type="similarity">
    <text evidence="2">Belongs to the HMG-CoA lyase family.</text>
</comment>
<dbReference type="InterPro" id="IPR013785">
    <property type="entry name" value="Aldolase_TIM"/>
</dbReference>
<dbReference type="Proteomes" id="UP000240530">
    <property type="component" value="Unassembled WGS sequence"/>
</dbReference>
<evidence type="ECO:0000256" key="3">
    <source>
        <dbReference type="ARBA" id="ARBA00012910"/>
    </source>
</evidence>
<dbReference type="FunFam" id="3.20.20.70:FF:000071">
    <property type="entry name" value="Hydroxymethylglutaryl-CoA lyase"/>
    <property type="match status" value="1"/>
</dbReference>
<evidence type="ECO:0000256" key="1">
    <source>
        <dbReference type="ARBA" id="ARBA00005143"/>
    </source>
</evidence>
<dbReference type="InterPro" id="IPR043594">
    <property type="entry name" value="HMGL"/>
</dbReference>
<dbReference type="InterPro" id="IPR000891">
    <property type="entry name" value="PYR_CT"/>
</dbReference>
<feature type="domain" description="Pyruvate carboxyltransferase" evidence="7">
    <location>
        <begin position="17"/>
        <end position="289"/>
    </location>
</feature>
<dbReference type="Pfam" id="PF00682">
    <property type="entry name" value="HMGL-like"/>
    <property type="match status" value="1"/>
</dbReference>
<comment type="pathway">
    <text evidence="1">Metabolic intermediate metabolism; (S)-3-hydroxy-3-methylglutaryl-CoA degradation; acetoacetate from (S)-3-hydroxy-3-methylglutaryl-CoA: step 1/1.</text>
</comment>
<keyword evidence="4" id="KW-0479">Metal-binding</keyword>
<name>A0A2T3KS63_PHOLD</name>
<gene>
    <name evidence="8" type="ORF">C0W93_16030</name>
</gene>
<dbReference type="PANTHER" id="PTHR42738:SF7">
    <property type="entry name" value="HYDROXYMETHYLGLUTARYL-COA LYASE"/>
    <property type="match status" value="1"/>
</dbReference>
<protein>
    <recommendedName>
        <fullName evidence="3">hydroxymethylglutaryl-CoA lyase</fullName>
        <ecNumber evidence="3">4.1.3.4</ecNumber>
    </recommendedName>
</protein>
<dbReference type="NCBIfam" id="NF004283">
    <property type="entry name" value="PRK05692.1"/>
    <property type="match status" value="1"/>
</dbReference>